<keyword evidence="6" id="KW-0460">Magnesium</keyword>
<evidence type="ECO:0000256" key="9">
    <source>
        <dbReference type="ARBA" id="ARBA00083519"/>
    </source>
</evidence>
<evidence type="ECO:0000256" key="7">
    <source>
        <dbReference type="ARBA" id="ARBA00047960"/>
    </source>
</evidence>
<dbReference type="OrthoDB" id="4664297at2759"/>
<dbReference type="Proteomes" id="UP000019377">
    <property type="component" value="Unassembled WGS sequence"/>
</dbReference>
<comment type="catalytic activity">
    <reaction evidence="7">
        <text>RX + glutathione = an S-substituted glutathione + a halide anion + H(+)</text>
        <dbReference type="Rhea" id="RHEA:16437"/>
        <dbReference type="ChEBI" id="CHEBI:15378"/>
        <dbReference type="ChEBI" id="CHEBI:16042"/>
        <dbReference type="ChEBI" id="CHEBI:17792"/>
        <dbReference type="ChEBI" id="CHEBI:57925"/>
        <dbReference type="ChEBI" id="CHEBI:90779"/>
        <dbReference type="EC" id="2.5.1.18"/>
    </reaction>
</comment>
<reference evidence="14" key="1">
    <citation type="journal article" date="2013" name="Genome Announc.">
        <title>Draft genome sequence of Pseudozyma brasiliensis sp. nov. strain GHG001, a high producer of endo-1,4-xylanase isolated from an insect pest of sugarcane.</title>
        <authorList>
            <person name="Oliveira J.V.D.C."/>
            <person name="dos Santos R.A.C."/>
            <person name="Borges T.A."/>
            <person name="Riano-Pachon D.M."/>
            <person name="Goldman G.H."/>
        </authorList>
    </citation>
    <scope>NUCLEOTIDE SEQUENCE [LARGE SCALE GENOMIC DNA]</scope>
    <source>
        <strain evidence="14">GHG001</strain>
    </source>
</reference>
<dbReference type="Gene3D" id="3.20.20.60">
    <property type="entry name" value="Phosphoenolpyruvate-binding domains"/>
    <property type="match status" value="1"/>
</dbReference>
<dbReference type="EMBL" id="KI545860">
    <property type="protein sequence ID" value="EST08185.1"/>
    <property type="molecule type" value="Genomic_DNA"/>
</dbReference>
<keyword evidence="5" id="KW-0479">Metal-binding</keyword>
<dbReference type="EC" id="2.5.1.18" evidence="3"/>
<evidence type="ECO:0000313" key="13">
    <source>
        <dbReference type="EMBL" id="EST08185.1"/>
    </source>
</evidence>
<sequence>MTVKRVCLRSIRMLPKRPFAATSLSRAILASTTAVPFTRALTYTRVFGENANQAEAATPLSSSQATPTAAKGPSSPPSPRHDVVSRSRRSMLYVPGSSEKMIKKSQSSSADTIIFDLEDSVAAHKKGSARETVFLALEAAARPGPELAVRINPPSADRGLAEDDLDMVLPSHQLQAIVVPKVESEEDVALIVEKARALRPEGEPLALVLSVESAGSLLRMPRIVESIRKSLGQDPHSGDLLTTTAKAPVAEIVALLFASEDYCASTGILRTRDRKSLLFPRAHMATIAKAYNLSAIDMVCIDYKDQSYLTEEAEEAKQLGYDGKQAIHPVQVDPIQHTFNPTEEAVERAARILYLYEGASKSDKGAYGLKEQDGGMTMIDRPMLLQASAVVGKARKAGMRVPEASELEQKQGIEAVMSARNKVWFYFDVVSPWSYVGFQVIRRYQKLWNLDVTYKPVNLGYVMKFSGNKPPITVANKGVWMWQERDRAAKFFGVTLNPTKTFPINTMYLQTFLSELSPAASPAVFESAVETCFAAIWHHDLPCATREDLEAIFAKADHFGLGKDKVGEVLDTSMLKEARTKLQEEAKVLVEQHGLFGMPSMEVERAKDGEKVLWFGSDRFEQLAAWLEKPYKGPFADGSVAKL</sequence>
<evidence type="ECO:0000256" key="1">
    <source>
        <dbReference type="ARBA" id="ARBA00001946"/>
    </source>
</evidence>
<evidence type="ECO:0000259" key="12">
    <source>
        <dbReference type="Pfam" id="PF03328"/>
    </source>
</evidence>
<dbReference type="GO" id="GO:0004364">
    <property type="term" value="F:glutathione transferase activity"/>
    <property type="evidence" value="ECO:0007669"/>
    <property type="project" value="UniProtKB-EC"/>
</dbReference>
<dbReference type="HOGENOM" id="CLU_425852_0_0_1"/>
<evidence type="ECO:0000256" key="10">
    <source>
        <dbReference type="SAM" id="MobiDB-lite"/>
    </source>
</evidence>
<protein>
    <recommendedName>
        <fullName evidence="8">Glutathione S-transferase kappa 1</fullName>
        <ecNumber evidence="3">2.5.1.18</ecNumber>
    </recommendedName>
    <alternativeName>
        <fullName evidence="9">GST class-kappa</fullName>
    </alternativeName>
</protein>
<accession>V5ESN7</accession>
<dbReference type="PANTHER" id="PTHR32308:SF0">
    <property type="entry name" value="HPCH_HPAI ALDOLASE_CITRATE LYASE DOMAIN-CONTAINING PROTEIN"/>
    <property type="match status" value="1"/>
</dbReference>
<comment type="similarity">
    <text evidence="2">Belongs to the GST superfamily. Kappa family.</text>
</comment>
<dbReference type="FunFam" id="3.40.30.10:FF:000096">
    <property type="entry name" value="Glutathione S-transferase kappa"/>
    <property type="match status" value="1"/>
</dbReference>
<feature type="domain" description="HpcH/HpaI aldolase/citrate lyase" evidence="12">
    <location>
        <begin position="89"/>
        <end position="329"/>
    </location>
</feature>
<dbReference type="AlphaFoldDB" id="V5ESN7"/>
<evidence type="ECO:0000313" key="14">
    <source>
        <dbReference type="Proteomes" id="UP000019377"/>
    </source>
</evidence>
<dbReference type="GeneID" id="27418039"/>
<dbReference type="Gene3D" id="3.40.30.10">
    <property type="entry name" value="Glutaredoxin"/>
    <property type="match status" value="1"/>
</dbReference>
<evidence type="ECO:0000256" key="6">
    <source>
        <dbReference type="ARBA" id="ARBA00022842"/>
    </source>
</evidence>
<keyword evidence="4" id="KW-0808">Transferase</keyword>
<gene>
    <name evidence="13" type="ORF">PSEUBRA_SCAF18g04721</name>
</gene>
<comment type="cofactor">
    <cofactor evidence="1">
        <name>Mg(2+)</name>
        <dbReference type="ChEBI" id="CHEBI:18420"/>
    </cofactor>
</comment>
<dbReference type="Pfam" id="PF03328">
    <property type="entry name" value="HpcH_HpaI"/>
    <property type="match status" value="1"/>
</dbReference>
<dbReference type="GO" id="GO:0005737">
    <property type="term" value="C:cytoplasm"/>
    <property type="evidence" value="ECO:0007669"/>
    <property type="project" value="UniProtKB-ARBA"/>
</dbReference>
<organism evidence="13 14">
    <name type="scientific">Kalmanozyma brasiliensis (strain GHG001)</name>
    <name type="common">Yeast</name>
    <name type="synonym">Pseudozyma brasiliensis</name>
    <dbReference type="NCBI Taxonomy" id="1365824"/>
    <lineage>
        <taxon>Eukaryota</taxon>
        <taxon>Fungi</taxon>
        <taxon>Dikarya</taxon>
        <taxon>Basidiomycota</taxon>
        <taxon>Ustilaginomycotina</taxon>
        <taxon>Ustilaginomycetes</taxon>
        <taxon>Ustilaginales</taxon>
        <taxon>Ustilaginaceae</taxon>
        <taxon>Kalmanozyma</taxon>
    </lineage>
</organism>
<dbReference type="InterPro" id="IPR001853">
    <property type="entry name" value="DSBA-like_thioredoxin_dom"/>
</dbReference>
<dbReference type="SUPFAM" id="SSF52833">
    <property type="entry name" value="Thioredoxin-like"/>
    <property type="match status" value="1"/>
</dbReference>
<evidence type="ECO:0000256" key="8">
    <source>
        <dbReference type="ARBA" id="ARBA00073833"/>
    </source>
</evidence>
<evidence type="ECO:0000259" key="11">
    <source>
        <dbReference type="Pfam" id="PF01323"/>
    </source>
</evidence>
<dbReference type="GO" id="GO:0000287">
    <property type="term" value="F:magnesium ion binding"/>
    <property type="evidence" value="ECO:0007669"/>
    <property type="project" value="TreeGrafter"/>
</dbReference>
<dbReference type="InterPro" id="IPR015813">
    <property type="entry name" value="Pyrv/PenolPyrv_kinase-like_dom"/>
</dbReference>
<dbReference type="Pfam" id="PF01323">
    <property type="entry name" value="DSBA"/>
    <property type="match status" value="1"/>
</dbReference>
<dbReference type="PANTHER" id="PTHR32308">
    <property type="entry name" value="LYASE BETA SUBUNIT, PUTATIVE (AFU_ORTHOLOGUE AFUA_4G13030)-RELATED"/>
    <property type="match status" value="1"/>
</dbReference>
<dbReference type="InterPro" id="IPR005000">
    <property type="entry name" value="Aldolase/citrate-lyase_domain"/>
</dbReference>
<proteinExistence type="inferred from homology"/>
<evidence type="ECO:0000256" key="5">
    <source>
        <dbReference type="ARBA" id="ARBA00022723"/>
    </source>
</evidence>
<evidence type="ECO:0000256" key="3">
    <source>
        <dbReference type="ARBA" id="ARBA00012452"/>
    </source>
</evidence>
<feature type="domain" description="DSBA-like thioredoxin" evidence="11">
    <location>
        <begin position="423"/>
        <end position="625"/>
    </location>
</feature>
<dbReference type="SUPFAM" id="SSF51621">
    <property type="entry name" value="Phosphoenolpyruvate/pyruvate domain"/>
    <property type="match status" value="1"/>
</dbReference>
<dbReference type="InterPro" id="IPR036249">
    <property type="entry name" value="Thioredoxin-like_sf"/>
</dbReference>
<dbReference type="GO" id="GO:0016491">
    <property type="term" value="F:oxidoreductase activity"/>
    <property type="evidence" value="ECO:0007669"/>
    <property type="project" value="InterPro"/>
</dbReference>
<dbReference type="GO" id="GO:0006107">
    <property type="term" value="P:oxaloacetate metabolic process"/>
    <property type="evidence" value="ECO:0007669"/>
    <property type="project" value="TreeGrafter"/>
</dbReference>
<keyword evidence="14" id="KW-1185">Reference proteome</keyword>
<name>V5ESN7_KALBG</name>
<dbReference type="eggNOG" id="ENOG502QQPK">
    <property type="taxonomic scope" value="Eukaryota"/>
</dbReference>
<feature type="region of interest" description="Disordered" evidence="10">
    <location>
        <begin position="55"/>
        <end position="88"/>
    </location>
</feature>
<dbReference type="STRING" id="1365824.V5ESN7"/>
<dbReference type="InterPro" id="IPR040442">
    <property type="entry name" value="Pyrv_kinase-like_dom_sf"/>
</dbReference>
<feature type="compositionally biased region" description="Polar residues" evidence="10">
    <location>
        <begin position="55"/>
        <end position="67"/>
    </location>
</feature>
<evidence type="ECO:0000256" key="4">
    <source>
        <dbReference type="ARBA" id="ARBA00022679"/>
    </source>
</evidence>
<evidence type="ECO:0000256" key="2">
    <source>
        <dbReference type="ARBA" id="ARBA00006494"/>
    </source>
</evidence>